<accession>A0A1H7YLQ9</accession>
<keyword evidence="6 9" id="KW-0456">Lyase</keyword>
<evidence type="ECO:0000256" key="2">
    <source>
        <dbReference type="ARBA" id="ARBA00004861"/>
    </source>
</evidence>
<dbReference type="GO" id="GO:0006207">
    <property type="term" value="P:'de novo' pyrimidine nucleobase biosynthetic process"/>
    <property type="evidence" value="ECO:0007669"/>
    <property type="project" value="InterPro"/>
</dbReference>
<evidence type="ECO:0000256" key="4">
    <source>
        <dbReference type="ARBA" id="ARBA00022793"/>
    </source>
</evidence>
<evidence type="ECO:0000256" key="7">
    <source>
        <dbReference type="ARBA" id="ARBA00049157"/>
    </source>
</evidence>
<dbReference type="CDD" id="cd04725">
    <property type="entry name" value="OMP_decarboxylase_like"/>
    <property type="match status" value="1"/>
</dbReference>
<feature type="binding site" evidence="9 11">
    <location>
        <position position="122"/>
    </location>
    <ligand>
        <name>substrate</name>
    </ligand>
</feature>
<dbReference type="NCBIfam" id="NF001273">
    <property type="entry name" value="PRK00230.1"/>
    <property type="match status" value="1"/>
</dbReference>
<feature type="binding site" evidence="9 11">
    <location>
        <position position="193"/>
    </location>
    <ligand>
        <name>substrate</name>
    </ligand>
</feature>
<dbReference type="Gene3D" id="3.20.20.70">
    <property type="entry name" value="Aldolase class I"/>
    <property type="match status" value="1"/>
</dbReference>
<comment type="pathway">
    <text evidence="2 9 12">Pyrimidine metabolism; UMP biosynthesis via de novo pathway; UMP from orotate: step 2/2.</text>
</comment>
<dbReference type="RefSeq" id="WP_090741901.1">
    <property type="nucleotide sequence ID" value="NZ_FOBW01000003.1"/>
</dbReference>
<proteinExistence type="inferred from homology"/>
<dbReference type="AlphaFoldDB" id="A0A1H7YLQ9"/>
<dbReference type="PANTHER" id="PTHR32119">
    <property type="entry name" value="OROTIDINE 5'-PHOSPHATE DECARBOXYLASE"/>
    <property type="match status" value="1"/>
</dbReference>
<dbReference type="Proteomes" id="UP000198553">
    <property type="component" value="Unassembled WGS sequence"/>
</dbReference>
<gene>
    <name evidence="9" type="primary">pyrF</name>
    <name evidence="14" type="ORF">SAMN05192533_10326</name>
</gene>
<dbReference type="EMBL" id="FOBW01000003">
    <property type="protein sequence ID" value="SEM46248.1"/>
    <property type="molecule type" value="Genomic_DNA"/>
</dbReference>
<feature type="binding site" evidence="9 11">
    <location>
        <position position="32"/>
    </location>
    <ligand>
        <name>substrate</name>
    </ligand>
</feature>
<evidence type="ECO:0000256" key="11">
    <source>
        <dbReference type="PIRSR" id="PIRSR614732-2"/>
    </source>
</evidence>
<dbReference type="STRING" id="930146.SAMN05192533_10326"/>
<comment type="catalytic activity">
    <reaction evidence="7 9 12">
        <text>orotidine 5'-phosphate + H(+) = UMP + CO2</text>
        <dbReference type="Rhea" id="RHEA:11596"/>
        <dbReference type="ChEBI" id="CHEBI:15378"/>
        <dbReference type="ChEBI" id="CHEBI:16526"/>
        <dbReference type="ChEBI" id="CHEBI:57538"/>
        <dbReference type="ChEBI" id="CHEBI:57865"/>
        <dbReference type="EC" id="4.1.1.23"/>
    </reaction>
</comment>
<sequence>MNNSLIIALDFPEKRKVEEFLQEFGDEKLFLKVGMELFYAEGPDMVRYLKDKGHDVFLDMKLHDIPNTVKGGMKNLARLGADMVNVHAAGGREMMEAALEGLDAGVSAGAERPYCIAVTQLTSTSEEQMKREQLISVPLQDSVIHYAKVARTAGLDGVVCSAYEAGIIRSELGLDFLTVAPGIRPSGNVVGDQKRVATPKFAKDKGCSAIVVGRPITKAENPLESYLAIKNEWEGVLL</sequence>
<dbReference type="HAMAP" id="MF_01200_B">
    <property type="entry name" value="OMPdecase_type1_B"/>
    <property type="match status" value="1"/>
</dbReference>
<protein>
    <recommendedName>
        <fullName evidence="9">Orotidine 5'-phosphate decarboxylase</fullName>
        <ecNumber evidence="9">4.1.1.23</ecNumber>
    </recommendedName>
    <alternativeName>
        <fullName evidence="9">OMP decarboxylase</fullName>
        <shortName evidence="9">OMPDCase</shortName>
        <shortName evidence="9">OMPdecase</shortName>
    </alternativeName>
</protein>
<comment type="function">
    <text evidence="1 9">Catalyzes the decarboxylation of orotidine 5'-monophosphate (OMP) to uridine 5'-monophosphate (UMP).</text>
</comment>
<feature type="binding site" evidence="9">
    <location>
        <begin position="59"/>
        <end position="68"/>
    </location>
    <ligand>
        <name>substrate</name>
    </ligand>
</feature>
<evidence type="ECO:0000256" key="3">
    <source>
        <dbReference type="ARBA" id="ARBA00011738"/>
    </source>
</evidence>
<evidence type="ECO:0000256" key="8">
    <source>
        <dbReference type="ARBA" id="ARBA00061012"/>
    </source>
</evidence>
<feature type="domain" description="Orotidine 5'-phosphate decarboxylase" evidence="13">
    <location>
        <begin position="4"/>
        <end position="229"/>
    </location>
</feature>
<evidence type="ECO:0000313" key="14">
    <source>
        <dbReference type="EMBL" id="SEM46248.1"/>
    </source>
</evidence>
<evidence type="ECO:0000256" key="12">
    <source>
        <dbReference type="RuleBase" id="RU000512"/>
    </source>
</evidence>
<feature type="binding site" evidence="9 11">
    <location>
        <position position="184"/>
    </location>
    <ligand>
        <name>substrate</name>
    </ligand>
</feature>
<comment type="subunit">
    <text evidence="3 9">Homodimer.</text>
</comment>
<dbReference type="SUPFAM" id="SSF51366">
    <property type="entry name" value="Ribulose-phoshate binding barrel"/>
    <property type="match status" value="1"/>
</dbReference>
<dbReference type="GO" id="GO:0044205">
    <property type="term" value="P:'de novo' UMP biosynthetic process"/>
    <property type="evidence" value="ECO:0007669"/>
    <property type="project" value="UniProtKB-UniRule"/>
</dbReference>
<dbReference type="InterPro" id="IPR014732">
    <property type="entry name" value="OMPdecase"/>
</dbReference>
<comment type="similarity">
    <text evidence="8 9">Belongs to the OMP decarboxylase family. Type 1 subfamily.</text>
</comment>
<evidence type="ECO:0000256" key="1">
    <source>
        <dbReference type="ARBA" id="ARBA00002356"/>
    </source>
</evidence>
<dbReference type="InterPro" id="IPR047596">
    <property type="entry name" value="OMPdecase_bac"/>
</dbReference>
<evidence type="ECO:0000256" key="9">
    <source>
        <dbReference type="HAMAP-Rule" id="MF_01200"/>
    </source>
</evidence>
<dbReference type="NCBIfam" id="TIGR01740">
    <property type="entry name" value="pyrF"/>
    <property type="match status" value="1"/>
</dbReference>
<evidence type="ECO:0000259" key="13">
    <source>
        <dbReference type="SMART" id="SM00934"/>
    </source>
</evidence>
<dbReference type="InterPro" id="IPR001754">
    <property type="entry name" value="OMPdeCOase_dom"/>
</dbReference>
<dbReference type="InterPro" id="IPR013785">
    <property type="entry name" value="Aldolase_TIM"/>
</dbReference>
<dbReference type="UniPathway" id="UPA00070">
    <property type="reaction ID" value="UER00120"/>
</dbReference>
<reference evidence="15" key="1">
    <citation type="submission" date="2016-10" db="EMBL/GenBank/DDBJ databases">
        <authorList>
            <person name="Varghese N."/>
            <person name="Submissions S."/>
        </authorList>
    </citation>
    <scope>NUCLEOTIDE SEQUENCE [LARGE SCALE GENOMIC DNA]</scope>
    <source>
        <strain evidence="15">B48,IBRC-M 10115,DSM 25386,CECT 8001</strain>
    </source>
</reference>
<feature type="active site" description="Proton donor" evidence="9">
    <location>
        <position position="61"/>
    </location>
</feature>
<feature type="binding site" evidence="9 11">
    <location>
        <position position="10"/>
    </location>
    <ligand>
        <name>substrate</name>
    </ligand>
</feature>
<dbReference type="SMART" id="SM00934">
    <property type="entry name" value="OMPdecase"/>
    <property type="match status" value="1"/>
</dbReference>
<evidence type="ECO:0000256" key="5">
    <source>
        <dbReference type="ARBA" id="ARBA00022975"/>
    </source>
</evidence>
<dbReference type="PROSITE" id="PS00156">
    <property type="entry name" value="OMPDECASE"/>
    <property type="match status" value="1"/>
</dbReference>
<evidence type="ECO:0000313" key="15">
    <source>
        <dbReference type="Proteomes" id="UP000198553"/>
    </source>
</evidence>
<dbReference type="OrthoDB" id="9806203at2"/>
<organism evidence="14 15">
    <name type="scientific">Mesobacillus persicus</name>
    <dbReference type="NCBI Taxonomy" id="930146"/>
    <lineage>
        <taxon>Bacteria</taxon>
        <taxon>Bacillati</taxon>
        <taxon>Bacillota</taxon>
        <taxon>Bacilli</taxon>
        <taxon>Bacillales</taxon>
        <taxon>Bacillaceae</taxon>
        <taxon>Mesobacillus</taxon>
    </lineage>
</organism>
<feature type="binding site" evidence="9 11">
    <location>
        <position position="214"/>
    </location>
    <ligand>
        <name>substrate</name>
    </ligand>
</feature>
<name>A0A1H7YLQ9_9BACI</name>
<dbReference type="InterPro" id="IPR011060">
    <property type="entry name" value="RibuloseP-bd_barrel"/>
</dbReference>
<keyword evidence="4 9" id="KW-0210">Decarboxylase</keyword>
<dbReference type="Pfam" id="PF00215">
    <property type="entry name" value="OMPdecase"/>
    <property type="match status" value="1"/>
</dbReference>
<dbReference type="PANTHER" id="PTHR32119:SF2">
    <property type="entry name" value="OROTIDINE 5'-PHOSPHATE DECARBOXYLASE"/>
    <property type="match status" value="1"/>
</dbReference>
<keyword evidence="15" id="KW-1185">Reference proteome</keyword>
<feature type="binding site" evidence="9 11">
    <location>
        <position position="213"/>
    </location>
    <ligand>
        <name>substrate</name>
    </ligand>
</feature>
<dbReference type="EC" id="4.1.1.23" evidence="9"/>
<feature type="active site" description="For OMPdecase activity" evidence="10">
    <location>
        <position position="64"/>
    </location>
</feature>
<evidence type="ECO:0000256" key="10">
    <source>
        <dbReference type="PIRSR" id="PIRSR614732-1"/>
    </source>
</evidence>
<dbReference type="GO" id="GO:0005829">
    <property type="term" value="C:cytosol"/>
    <property type="evidence" value="ECO:0007669"/>
    <property type="project" value="TreeGrafter"/>
</dbReference>
<keyword evidence="5 9" id="KW-0665">Pyrimidine biosynthesis</keyword>
<dbReference type="FunFam" id="3.20.20.70:FF:000015">
    <property type="entry name" value="Orotidine 5'-phosphate decarboxylase"/>
    <property type="match status" value="1"/>
</dbReference>
<dbReference type="InterPro" id="IPR018089">
    <property type="entry name" value="OMPdecase_AS"/>
</dbReference>
<feature type="active site" description="For OMPdecase activity" evidence="10">
    <location>
        <position position="59"/>
    </location>
</feature>
<feature type="active site" description="For OMPdecase activity" evidence="10">
    <location>
        <position position="61"/>
    </location>
</feature>
<evidence type="ECO:0000256" key="6">
    <source>
        <dbReference type="ARBA" id="ARBA00023239"/>
    </source>
</evidence>
<dbReference type="GO" id="GO:0004590">
    <property type="term" value="F:orotidine-5'-phosphate decarboxylase activity"/>
    <property type="evidence" value="ECO:0007669"/>
    <property type="project" value="UniProtKB-UniRule"/>
</dbReference>